<comment type="caution">
    <text evidence="1">The sequence shown here is derived from an EMBL/GenBank/DDBJ whole genome shotgun (WGS) entry which is preliminary data.</text>
</comment>
<accession>A0ABD2CAX5</accession>
<keyword evidence="2" id="KW-1185">Reference proteome</keyword>
<proteinExistence type="predicted"/>
<sequence>MYTEAVILNNSCYGIHVKICVNTSGVLALKRIAGIGKSVRSTYAGVLLYPEPTMSLLPTIFRQYPEIVLYSSPLDCTPPTVCSACDFSDRYGQNMNYELNRETLLSLCAYCIDT</sequence>
<reference evidence="1 2" key="1">
    <citation type="journal article" date="2024" name="Ann. Entomol. Soc. Am.">
        <title>Genomic analyses of the southern and eastern yellowjacket wasps (Hymenoptera: Vespidae) reveal evolutionary signatures of social life.</title>
        <authorList>
            <person name="Catto M.A."/>
            <person name="Caine P.B."/>
            <person name="Orr S.E."/>
            <person name="Hunt B.G."/>
            <person name="Goodisman M.A.D."/>
        </authorList>
    </citation>
    <scope>NUCLEOTIDE SEQUENCE [LARGE SCALE GENOMIC DNA]</scope>
    <source>
        <strain evidence="1">232</strain>
        <tissue evidence="1">Head and thorax</tissue>
    </source>
</reference>
<evidence type="ECO:0000313" key="2">
    <source>
        <dbReference type="Proteomes" id="UP001607303"/>
    </source>
</evidence>
<name>A0ABD2CAX5_VESMC</name>
<dbReference type="EMBL" id="JAYRBN010000058">
    <property type="protein sequence ID" value="KAL2742207.1"/>
    <property type="molecule type" value="Genomic_DNA"/>
</dbReference>
<dbReference type="AlphaFoldDB" id="A0ABD2CAX5"/>
<dbReference type="Proteomes" id="UP001607303">
    <property type="component" value="Unassembled WGS sequence"/>
</dbReference>
<evidence type="ECO:0000313" key="1">
    <source>
        <dbReference type="EMBL" id="KAL2742207.1"/>
    </source>
</evidence>
<organism evidence="1 2">
    <name type="scientific">Vespula maculifrons</name>
    <name type="common">Eastern yellow jacket</name>
    <name type="synonym">Wasp</name>
    <dbReference type="NCBI Taxonomy" id="7453"/>
    <lineage>
        <taxon>Eukaryota</taxon>
        <taxon>Metazoa</taxon>
        <taxon>Ecdysozoa</taxon>
        <taxon>Arthropoda</taxon>
        <taxon>Hexapoda</taxon>
        <taxon>Insecta</taxon>
        <taxon>Pterygota</taxon>
        <taxon>Neoptera</taxon>
        <taxon>Endopterygota</taxon>
        <taxon>Hymenoptera</taxon>
        <taxon>Apocrita</taxon>
        <taxon>Aculeata</taxon>
        <taxon>Vespoidea</taxon>
        <taxon>Vespidae</taxon>
        <taxon>Vespinae</taxon>
        <taxon>Vespula</taxon>
    </lineage>
</organism>
<gene>
    <name evidence="1" type="ORF">V1477_009836</name>
</gene>
<protein>
    <submittedName>
        <fullName evidence="1">Uncharacterized protein</fullName>
    </submittedName>
</protein>